<accession>A0ABR8PS51</accession>
<feature type="transmembrane region" description="Helical" evidence="1">
    <location>
        <begin position="25"/>
        <end position="47"/>
    </location>
</feature>
<dbReference type="InterPro" id="IPR010390">
    <property type="entry name" value="ABC-2_transporter-like"/>
</dbReference>
<protein>
    <submittedName>
        <fullName evidence="2">ABC-2 family transporter protein</fullName>
    </submittedName>
</protein>
<feature type="transmembrane region" description="Helical" evidence="1">
    <location>
        <begin position="205"/>
        <end position="224"/>
    </location>
</feature>
<dbReference type="RefSeq" id="WP_143315916.1">
    <property type="nucleotide sequence ID" value="NZ_JACSRA010000008.1"/>
</dbReference>
<reference evidence="2 3" key="1">
    <citation type="submission" date="2020-08" db="EMBL/GenBank/DDBJ databases">
        <title>A Genomic Blueprint of the Chicken Gut Microbiome.</title>
        <authorList>
            <person name="Gilroy R."/>
            <person name="Ravi A."/>
            <person name="Getino M."/>
            <person name="Pursley I."/>
            <person name="Horton D.L."/>
            <person name="Alikhan N.-F."/>
            <person name="Baker D."/>
            <person name="Gharbi K."/>
            <person name="Hall N."/>
            <person name="Watson M."/>
            <person name="Adriaenssens E.M."/>
            <person name="Foster-Nyarko E."/>
            <person name="Jarju S."/>
            <person name="Secka A."/>
            <person name="Antonio M."/>
            <person name="Oren A."/>
            <person name="Chaudhuri R."/>
            <person name="La Ragione R.M."/>
            <person name="Hildebrand F."/>
            <person name="Pallen M.J."/>
        </authorList>
    </citation>
    <scope>NUCLEOTIDE SEQUENCE [LARGE SCALE GENOMIC DNA]</scope>
    <source>
        <strain evidence="2 3">Sa3CVN1</strain>
    </source>
</reference>
<keyword evidence="3" id="KW-1185">Reference proteome</keyword>
<organism evidence="2 3">
    <name type="scientific">Clostridium cibarium</name>
    <dbReference type="NCBI Taxonomy" id="2762247"/>
    <lineage>
        <taxon>Bacteria</taxon>
        <taxon>Bacillati</taxon>
        <taxon>Bacillota</taxon>
        <taxon>Clostridia</taxon>
        <taxon>Eubacteriales</taxon>
        <taxon>Clostridiaceae</taxon>
        <taxon>Clostridium</taxon>
    </lineage>
</organism>
<evidence type="ECO:0000313" key="3">
    <source>
        <dbReference type="Proteomes" id="UP000627781"/>
    </source>
</evidence>
<comment type="caution">
    <text evidence="2">The sequence shown here is derived from an EMBL/GenBank/DDBJ whole genome shotgun (WGS) entry which is preliminary data.</text>
</comment>
<keyword evidence="1" id="KW-0812">Transmembrane</keyword>
<dbReference type="PANTHER" id="PTHR36833">
    <property type="entry name" value="SLR0610 PROTEIN-RELATED"/>
    <property type="match status" value="1"/>
</dbReference>
<proteinExistence type="predicted"/>
<feature type="transmembrane region" description="Helical" evidence="1">
    <location>
        <begin position="244"/>
        <end position="265"/>
    </location>
</feature>
<sequence length="275" mass="31842">MKYIKLYLQFLILQLKTIMEYKTDFIIGLLSVILGQINTFLLTVMVFTQLDSLVGFSIYEIFLMYGFYTLVRGIDHFYNDNIWSFAWNKIRDGRFMTILLRPINPIFYIVMERIEVSGLSESVIGILIIIYSLRKLMISIGVLEFLVLFLLVLCGLAVYFSIKLLCSTPAFWTTCCGEFMTAGVEIGNTAKYPIELYKNKLIKNILLFVLPFPIAAYFPSIYCLKKIENIRCLFGVSWMNVNHIVLYSVFMAIVLLFVSIKVWYIGLKHFEPTGT</sequence>
<feature type="transmembrane region" description="Helical" evidence="1">
    <location>
        <begin position="53"/>
        <end position="71"/>
    </location>
</feature>
<gene>
    <name evidence="2" type="ORF">H9661_06465</name>
</gene>
<name>A0ABR8PS51_9CLOT</name>
<dbReference type="EMBL" id="JACSRA010000008">
    <property type="protein sequence ID" value="MBD7910993.1"/>
    <property type="molecule type" value="Genomic_DNA"/>
</dbReference>
<keyword evidence="1" id="KW-1133">Transmembrane helix</keyword>
<feature type="transmembrane region" description="Helical" evidence="1">
    <location>
        <begin position="140"/>
        <end position="162"/>
    </location>
</feature>
<evidence type="ECO:0000256" key="1">
    <source>
        <dbReference type="SAM" id="Phobius"/>
    </source>
</evidence>
<dbReference type="Proteomes" id="UP000627781">
    <property type="component" value="Unassembled WGS sequence"/>
</dbReference>
<dbReference type="PANTHER" id="PTHR36833:SF1">
    <property type="entry name" value="INTEGRAL MEMBRANE TRANSPORT PROTEIN"/>
    <property type="match status" value="1"/>
</dbReference>
<evidence type="ECO:0000313" key="2">
    <source>
        <dbReference type="EMBL" id="MBD7910993.1"/>
    </source>
</evidence>
<dbReference type="Pfam" id="PF06182">
    <property type="entry name" value="ABC2_membrane_6"/>
    <property type="match status" value="1"/>
</dbReference>
<keyword evidence="1" id="KW-0472">Membrane</keyword>